<organism evidence="2 3">
    <name type="scientific">Blattamonas nauphoetae</name>
    <dbReference type="NCBI Taxonomy" id="2049346"/>
    <lineage>
        <taxon>Eukaryota</taxon>
        <taxon>Metamonada</taxon>
        <taxon>Preaxostyla</taxon>
        <taxon>Oxymonadida</taxon>
        <taxon>Blattamonas</taxon>
    </lineage>
</organism>
<evidence type="ECO:0000313" key="3">
    <source>
        <dbReference type="Proteomes" id="UP001281761"/>
    </source>
</evidence>
<comment type="caution">
    <text evidence="2">The sequence shown here is derived from an EMBL/GenBank/DDBJ whole genome shotgun (WGS) entry which is preliminary data.</text>
</comment>
<name>A0ABQ9Y5N7_9EUKA</name>
<reference evidence="2 3" key="1">
    <citation type="journal article" date="2022" name="bioRxiv">
        <title>Genomics of Preaxostyla Flagellates Illuminates Evolutionary Transitions and the Path Towards Mitochondrial Loss.</title>
        <authorList>
            <person name="Novak L.V.F."/>
            <person name="Treitli S.C."/>
            <person name="Pyrih J."/>
            <person name="Halakuc P."/>
            <person name="Pipaliya S.V."/>
            <person name="Vacek V."/>
            <person name="Brzon O."/>
            <person name="Soukal P."/>
            <person name="Eme L."/>
            <person name="Dacks J.B."/>
            <person name="Karnkowska A."/>
            <person name="Elias M."/>
            <person name="Hampl V."/>
        </authorList>
    </citation>
    <scope>NUCLEOTIDE SEQUENCE [LARGE SCALE GENOMIC DNA]</scope>
    <source>
        <strain evidence="2">NAU3</strain>
        <tissue evidence="2">Gut</tissue>
    </source>
</reference>
<keyword evidence="3" id="KW-1185">Reference proteome</keyword>
<proteinExistence type="predicted"/>
<feature type="region of interest" description="Disordered" evidence="1">
    <location>
        <begin position="1"/>
        <end position="27"/>
    </location>
</feature>
<feature type="compositionally biased region" description="Basic and acidic residues" evidence="1">
    <location>
        <begin position="1"/>
        <end position="13"/>
    </location>
</feature>
<gene>
    <name evidence="2" type="ORF">BLNAU_6016</name>
</gene>
<dbReference type="Proteomes" id="UP001281761">
    <property type="component" value="Unassembled WGS sequence"/>
</dbReference>
<accession>A0ABQ9Y5N7</accession>
<evidence type="ECO:0000256" key="1">
    <source>
        <dbReference type="SAM" id="MobiDB-lite"/>
    </source>
</evidence>
<evidence type="ECO:0000313" key="2">
    <source>
        <dbReference type="EMBL" id="KAK2959000.1"/>
    </source>
</evidence>
<dbReference type="EMBL" id="JARBJD010000033">
    <property type="protein sequence ID" value="KAK2959000.1"/>
    <property type="molecule type" value="Genomic_DNA"/>
</dbReference>
<protein>
    <submittedName>
        <fullName evidence="2">Uncharacterized protein</fullName>
    </submittedName>
</protein>
<sequence>MMEKGVTVMEKENPLSGATSFKESEKSTPDLHTCDLMYIDLSGTHPARNTAKSPSDEHVAANACSIRRVGNDTDTRGCADIVGCVWSFGLTRVFDVPTLPVSTPQTREQESLLLLSAVVRPLPLPAFAVFPAIDGASLIEPAQSRVIFACSAIFLRQALHPRPLVDGYHSFTPSAHPSRILSACAQKRHESPILQVWGFRSLGDGIIQSLAQNS</sequence>